<evidence type="ECO:0000313" key="5">
    <source>
        <dbReference type="Proteomes" id="UP000806528"/>
    </source>
</evidence>
<dbReference type="InterPro" id="IPR002495">
    <property type="entry name" value="Glyco_trans_8"/>
</dbReference>
<organism evidence="4 5">
    <name type="scientific">Nocardiopsis coralli</name>
    <dbReference type="NCBI Taxonomy" id="2772213"/>
    <lineage>
        <taxon>Bacteria</taxon>
        <taxon>Bacillati</taxon>
        <taxon>Actinomycetota</taxon>
        <taxon>Actinomycetes</taxon>
        <taxon>Streptosporangiales</taxon>
        <taxon>Nocardiopsidaceae</taxon>
        <taxon>Nocardiopsis</taxon>
    </lineage>
</organism>
<evidence type="ECO:0000256" key="1">
    <source>
        <dbReference type="ARBA" id="ARBA00022676"/>
    </source>
</evidence>
<keyword evidence="5" id="KW-1185">Reference proteome</keyword>
<keyword evidence="1" id="KW-0328">Glycosyltransferase</keyword>
<dbReference type="CDD" id="cd04194">
    <property type="entry name" value="GT8_A4GalT_like"/>
    <property type="match status" value="1"/>
</dbReference>
<evidence type="ECO:0000313" key="4">
    <source>
        <dbReference type="EMBL" id="MBE2997223.1"/>
    </source>
</evidence>
<dbReference type="RefSeq" id="WP_193119885.1">
    <property type="nucleotide sequence ID" value="NZ_JADBGI010000001.1"/>
</dbReference>
<dbReference type="Pfam" id="PF01501">
    <property type="entry name" value="Glyco_transf_8"/>
    <property type="match status" value="1"/>
</dbReference>
<evidence type="ECO:0000256" key="3">
    <source>
        <dbReference type="ARBA" id="ARBA00022723"/>
    </source>
</evidence>
<gene>
    <name evidence="4" type="ORF">IDM40_00690</name>
</gene>
<proteinExistence type="predicted"/>
<comment type="caution">
    <text evidence="4">The sequence shown here is derived from an EMBL/GenBank/DDBJ whole genome shotgun (WGS) entry which is preliminary data.</text>
</comment>
<dbReference type="SUPFAM" id="SSF53448">
    <property type="entry name" value="Nucleotide-diphospho-sugar transferases"/>
    <property type="match status" value="1"/>
</dbReference>
<name>A0ABR9P082_9ACTN</name>
<protein>
    <submittedName>
        <fullName evidence="4">Glycosyltransferase family 8 protein</fullName>
    </submittedName>
</protein>
<dbReference type="Proteomes" id="UP000806528">
    <property type="component" value="Unassembled WGS sequence"/>
</dbReference>
<dbReference type="Gene3D" id="3.90.550.10">
    <property type="entry name" value="Spore Coat Polysaccharide Biosynthesis Protein SpsA, Chain A"/>
    <property type="match status" value="1"/>
</dbReference>
<keyword evidence="3" id="KW-0479">Metal-binding</keyword>
<dbReference type="EMBL" id="JADBGI010000001">
    <property type="protein sequence ID" value="MBE2997223.1"/>
    <property type="molecule type" value="Genomic_DNA"/>
</dbReference>
<sequence>MNSFARPSTTTVAFAVDENYCLPLTVAWQSLRDCAPDLVPALDVRVLHTGLSGASLRRLTGHAARLGICVRFHHVHLPVMEYPVAFGGAHANYLRMLLPRVLPEVGRVLYLDSDLLVLGDLREVLDTDLRGSCIGAVRDPVNPAYRFGKAMPGWVELGIPGDREYFNSGLMLIDLDRSREEGFFERGFVFVEEYPQHIRLWDQDALNWAADDRWERFPAEWNAFPFSALNRTPWVRYTAEDLMPMGRLLDAEVGARVLHYASPAKPWMGLLPSGRASSLYHEYLDPVLSADGTPREQLTKGTQ</sequence>
<evidence type="ECO:0000256" key="2">
    <source>
        <dbReference type="ARBA" id="ARBA00022679"/>
    </source>
</evidence>
<keyword evidence="2" id="KW-0808">Transferase</keyword>
<dbReference type="InterPro" id="IPR050748">
    <property type="entry name" value="Glycosyltrans_8_dom-fam"/>
</dbReference>
<reference evidence="4 5" key="1">
    <citation type="submission" date="2020-09" db="EMBL/GenBank/DDBJ databases">
        <title>Diversity and distribution of actinomycetes associated with coral in the coast of Hainan.</title>
        <authorList>
            <person name="Li F."/>
        </authorList>
    </citation>
    <scope>NUCLEOTIDE SEQUENCE [LARGE SCALE GENOMIC DNA]</scope>
    <source>
        <strain evidence="4 5">HNM0947</strain>
    </source>
</reference>
<dbReference type="PANTHER" id="PTHR13778:SF47">
    <property type="entry name" value="LIPOPOLYSACCHARIDE 1,3-GALACTOSYLTRANSFERASE"/>
    <property type="match status" value="1"/>
</dbReference>
<dbReference type="InterPro" id="IPR029044">
    <property type="entry name" value="Nucleotide-diphossugar_trans"/>
</dbReference>
<accession>A0ABR9P082</accession>
<dbReference type="PANTHER" id="PTHR13778">
    <property type="entry name" value="GLYCOSYLTRANSFERASE 8 DOMAIN-CONTAINING PROTEIN"/>
    <property type="match status" value="1"/>
</dbReference>